<evidence type="ECO:0000313" key="4">
    <source>
        <dbReference type="Proteomes" id="UP001164459"/>
    </source>
</evidence>
<dbReference type="Proteomes" id="UP001164459">
    <property type="component" value="Chromosome"/>
</dbReference>
<evidence type="ECO:0000313" key="3">
    <source>
        <dbReference type="EMBL" id="WAS94887.1"/>
    </source>
</evidence>
<protein>
    <submittedName>
        <fullName evidence="3">Uncharacterized protein</fullName>
    </submittedName>
</protein>
<dbReference type="SUPFAM" id="SSF110296">
    <property type="entry name" value="Oligoxyloglucan reducing end-specific cellobiohydrolase"/>
    <property type="match status" value="2"/>
</dbReference>
<feature type="region of interest" description="Disordered" evidence="1">
    <location>
        <begin position="31"/>
        <end position="139"/>
    </location>
</feature>
<feature type="chain" id="PRO_5046094125" evidence="2">
    <location>
        <begin position="22"/>
        <end position="473"/>
    </location>
</feature>
<dbReference type="CDD" id="cd15482">
    <property type="entry name" value="Sialidase_non-viral"/>
    <property type="match status" value="1"/>
</dbReference>
<evidence type="ECO:0000256" key="2">
    <source>
        <dbReference type="SAM" id="SignalP"/>
    </source>
</evidence>
<evidence type="ECO:0000256" key="1">
    <source>
        <dbReference type="SAM" id="MobiDB-lite"/>
    </source>
</evidence>
<gene>
    <name evidence="3" type="ORF">O0S08_01890</name>
</gene>
<dbReference type="Gene3D" id="2.130.10.10">
    <property type="entry name" value="YVTN repeat-like/Quinoprotein amine dehydrogenase"/>
    <property type="match status" value="1"/>
</dbReference>
<organism evidence="3 4">
    <name type="scientific">Nannocystis punicea</name>
    <dbReference type="NCBI Taxonomy" id="2995304"/>
    <lineage>
        <taxon>Bacteria</taxon>
        <taxon>Pseudomonadati</taxon>
        <taxon>Myxococcota</taxon>
        <taxon>Polyangia</taxon>
        <taxon>Nannocystales</taxon>
        <taxon>Nannocystaceae</taxon>
        <taxon>Nannocystis</taxon>
    </lineage>
</organism>
<feature type="signal peptide" evidence="2">
    <location>
        <begin position="1"/>
        <end position="21"/>
    </location>
</feature>
<dbReference type="InterPro" id="IPR015943">
    <property type="entry name" value="WD40/YVTN_repeat-like_dom_sf"/>
</dbReference>
<feature type="compositionally biased region" description="Low complexity" evidence="1">
    <location>
        <begin position="31"/>
        <end position="130"/>
    </location>
</feature>
<proteinExistence type="predicted"/>
<dbReference type="RefSeq" id="WP_269037222.1">
    <property type="nucleotide sequence ID" value="NZ_CP114040.1"/>
</dbReference>
<accession>A0ABY7H6I2</accession>
<keyword evidence="4" id="KW-1185">Reference proteome</keyword>
<reference evidence="3" key="1">
    <citation type="submission" date="2022-11" db="EMBL/GenBank/DDBJ databases">
        <title>Minimal conservation of predation-associated metabolite biosynthetic gene clusters underscores biosynthetic potential of Myxococcota including descriptions for ten novel species: Archangium lansinium sp. nov., Myxococcus landrumus sp. nov., Nannocystis bai.</title>
        <authorList>
            <person name="Ahearne A."/>
            <person name="Stevens C."/>
            <person name="Dowd S."/>
        </authorList>
    </citation>
    <scope>NUCLEOTIDE SEQUENCE</scope>
    <source>
        <strain evidence="3">Fl3</strain>
    </source>
</reference>
<keyword evidence="2" id="KW-0732">Signal</keyword>
<dbReference type="EMBL" id="CP114040">
    <property type="protein sequence ID" value="WAS94887.1"/>
    <property type="molecule type" value="Genomic_DNA"/>
</dbReference>
<sequence>MPVTSTSLQILLLAGPACLLGACVDDLPVGQTGTETDTETDTTAPATTQASETSPDPTTDSPTTETSTTDAPTSSTVTSVEPTSTTTAEPTTATTAIDTTTTTDDTSTTTSTTSTTSDTTGDPDTTDSTTGPGEGWQPPNCELVTGTGAVTFSFDQGATLTPMDQQIKPVTYTFGLVALGKPGAMLAGSGQQILASDDAGCSWHSIGMAGNPNAPAVRLHAAGETRAYAYGDNNDAIVRVDDEVIQKLSSPAGQEGIVGLGVDPDDPDHVRIGDSAGRVWDSVDAGMTWEQVGIPAFAGTLAYRAAFDPNDIDHVLFGALAEGVLVSHDAGEGWQSATGLSSGNANGFNVVVSPVQGDIVWVEGLDLEDPNDQTQRHVYRSEDGGLTFTAVVEANEAMLYNGNHLFPHPTDPDVLYFVFGSNYQNYGTDLFRYDYGEDKITLTHNMWHDTVITFLPGDPSVIYLGLSIEPGGG</sequence>
<name>A0ABY7H6I2_9BACT</name>